<evidence type="ECO:0000313" key="8">
    <source>
        <dbReference type="Proteomes" id="UP000044602"/>
    </source>
</evidence>
<feature type="transmembrane region" description="Helical" evidence="5">
    <location>
        <begin position="175"/>
        <end position="194"/>
    </location>
</feature>
<feature type="non-terminal residue" evidence="7">
    <location>
        <position position="227"/>
    </location>
</feature>
<dbReference type="Pfam" id="PF07690">
    <property type="entry name" value="MFS_1"/>
    <property type="match status" value="1"/>
</dbReference>
<accession>A0A0G4KGB2</accession>
<dbReference type="STRING" id="100787.A0A0G4KGB2"/>
<dbReference type="AlphaFoldDB" id="A0A0G4KGB2"/>
<evidence type="ECO:0000313" key="7">
    <source>
        <dbReference type="EMBL" id="CRJ90596.1"/>
    </source>
</evidence>
<dbReference type="GO" id="GO:0005524">
    <property type="term" value="F:ATP binding"/>
    <property type="evidence" value="ECO:0007669"/>
    <property type="project" value="InterPro"/>
</dbReference>
<dbReference type="PROSITE" id="PS00216">
    <property type="entry name" value="SUGAR_TRANSPORT_1"/>
    <property type="match status" value="1"/>
</dbReference>
<keyword evidence="8" id="KW-1185">Reference proteome</keyword>
<protein>
    <recommendedName>
        <fullName evidence="6">DBP10 C-terminal domain-containing protein</fullName>
    </recommendedName>
</protein>
<organism evidence="7 8">
    <name type="scientific">Verticillium longisporum</name>
    <name type="common">Verticillium dahliae var. longisporum</name>
    <dbReference type="NCBI Taxonomy" id="100787"/>
    <lineage>
        <taxon>Eukaryota</taxon>
        <taxon>Fungi</taxon>
        <taxon>Dikarya</taxon>
        <taxon>Ascomycota</taxon>
        <taxon>Pezizomycotina</taxon>
        <taxon>Sordariomycetes</taxon>
        <taxon>Hypocreomycetidae</taxon>
        <taxon>Glomerellales</taxon>
        <taxon>Plectosphaerellaceae</taxon>
        <taxon>Verticillium</taxon>
    </lineage>
</organism>
<dbReference type="GO" id="GO:0005634">
    <property type="term" value="C:nucleus"/>
    <property type="evidence" value="ECO:0007669"/>
    <property type="project" value="InterPro"/>
</dbReference>
<gene>
    <name evidence="7" type="ORF">BN1708_017025</name>
</gene>
<dbReference type="SMART" id="SM01123">
    <property type="entry name" value="DBP10CT"/>
    <property type="match status" value="1"/>
</dbReference>
<evidence type="ECO:0000256" key="4">
    <source>
        <dbReference type="ARBA" id="ARBA00023136"/>
    </source>
</evidence>
<evidence type="ECO:0000256" key="1">
    <source>
        <dbReference type="ARBA" id="ARBA00004141"/>
    </source>
</evidence>
<dbReference type="InterPro" id="IPR011701">
    <property type="entry name" value="MFS"/>
</dbReference>
<keyword evidence="4 5" id="KW-0472">Membrane</keyword>
<evidence type="ECO:0000256" key="2">
    <source>
        <dbReference type="ARBA" id="ARBA00022692"/>
    </source>
</evidence>
<dbReference type="GO" id="GO:0000329">
    <property type="term" value="C:fungal-type vacuole membrane"/>
    <property type="evidence" value="ECO:0007669"/>
    <property type="project" value="TreeGrafter"/>
</dbReference>
<dbReference type="Gene3D" id="1.20.1720.10">
    <property type="entry name" value="Multidrug resistance protein D"/>
    <property type="match status" value="1"/>
</dbReference>
<dbReference type="GO" id="GO:0003724">
    <property type="term" value="F:RNA helicase activity"/>
    <property type="evidence" value="ECO:0007669"/>
    <property type="project" value="InterPro"/>
</dbReference>
<sequence>MEMVTGVDDDDADASDDLTTLSELVHKAVPEIMRLANSSTSPSDANLQAPALSALNNIAWSERGYGISSGTQTSSFVEQAREAAMNLTNDDGGKAQFGDQAKSGMRWDKKQNKYVARANDEDGSKGKKYIRGESGTKIAASFQSGRYDKWRKANRMGKPRPLLGRISDSVGRKPPYLITMFIFAMANVWCATATSMTSFIFARAACGLGAGGMMTLGSIIISDMVTI</sequence>
<dbReference type="Pfam" id="PF08147">
    <property type="entry name" value="DBP10CT"/>
    <property type="match status" value="1"/>
</dbReference>
<name>A0A0G4KGB2_VERLO</name>
<dbReference type="Proteomes" id="UP000044602">
    <property type="component" value="Unassembled WGS sequence"/>
</dbReference>
<dbReference type="Gene3D" id="1.25.10.10">
    <property type="entry name" value="Leucine-rich Repeat Variant"/>
    <property type="match status" value="1"/>
</dbReference>
<evidence type="ECO:0000256" key="3">
    <source>
        <dbReference type="ARBA" id="ARBA00022989"/>
    </source>
</evidence>
<evidence type="ECO:0000259" key="6">
    <source>
        <dbReference type="SMART" id="SM01123"/>
    </source>
</evidence>
<dbReference type="PANTHER" id="PTHR23501">
    <property type="entry name" value="MAJOR FACILITATOR SUPERFAMILY"/>
    <property type="match status" value="1"/>
</dbReference>
<feature type="transmembrane region" description="Helical" evidence="5">
    <location>
        <begin position="200"/>
        <end position="221"/>
    </location>
</feature>
<evidence type="ECO:0000256" key="5">
    <source>
        <dbReference type="SAM" id="Phobius"/>
    </source>
</evidence>
<keyword evidence="3 5" id="KW-1133">Transmembrane helix</keyword>
<dbReference type="GO" id="GO:0003723">
    <property type="term" value="F:RNA binding"/>
    <property type="evidence" value="ECO:0007669"/>
    <property type="project" value="InterPro"/>
</dbReference>
<keyword evidence="2 5" id="KW-0812">Transmembrane</keyword>
<dbReference type="SUPFAM" id="SSF103473">
    <property type="entry name" value="MFS general substrate transporter"/>
    <property type="match status" value="1"/>
</dbReference>
<dbReference type="InterPro" id="IPR036259">
    <property type="entry name" value="MFS_trans_sf"/>
</dbReference>
<proteinExistence type="predicted"/>
<dbReference type="InterPro" id="IPR011989">
    <property type="entry name" value="ARM-like"/>
</dbReference>
<reference evidence="7 8" key="1">
    <citation type="submission" date="2015-05" db="EMBL/GenBank/DDBJ databases">
        <authorList>
            <person name="Wang D.B."/>
            <person name="Wang M."/>
        </authorList>
    </citation>
    <scope>NUCLEOTIDE SEQUENCE [LARGE SCALE GENOMIC DNA]</scope>
    <source>
        <strain evidence="7">VL1</strain>
    </source>
</reference>
<dbReference type="InterPro" id="IPR012541">
    <property type="entry name" value="DBP10_C"/>
</dbReference>
<dbReference type="PANTHER" id="PTHR23501:SF67">
    <property type="entry name" value="MFS MULTIDRUG EFFLUX TRANSPORTER (EUROFUNG)"/>
    <property type="match status" value="1"/>
</dbReference>
<comment type="subcellular location">
    <subcellularLocation>
        <location evidence="1">Membrane</location>
        <topology evidence="1">Multi-pass membrane protein</topology>
    </subcellularLocation>
</comment>
<dbReference type="GO" id="GO:0015174">
    <property type="term" value="F:basic amino acid transmembrane transporter activity"/>
    <property type="evidence" value="ECO:0007669"/>
    <property type="project" value="TreeGrafter"/>
</dbReference>
<feature type="domain" description="DBP10 C-terminal" evidence="6">
    <location>
        <begin position="86"/>
        <end position="154"/>
    </location>
</feature>
<dbReference type="InterPro" id="IPR005829">
    <property type="entry name" value="Sugar_transporter_CS"/>
</dbReference>
<dbReference type="EMBL" id="CVQH01000803">
    <property type="protein sequence ID" value="CRJ90596.1"/>
    <property type="molecule type" value="Genomic_DNA"/>
</dbReference>